<keyword evidence="3" id="KW-1185">Reference proteome</keyword>
<name>A0ABN3LKT3_STRLO</name>
<dbReference type="InterPro" id="IPR017850">
    <property type="entry name" value="Alkaline_phosphatase_core_sf"/>
</dbReference>
<protein>
    <recommendedName>
        <fullName evidence="4">Phosphodiesterase</fullName>
    </recommendedName>
</protein>
<organism evidence="2 3">
    <name type="scientific">Streptomyces longisporus</name>
    <dbReference type="NCBI Taxonomy" id="1948"/>
    <lineage>
        <taxon>Bacteria</taxon>
        <taxon>Bacillati</taxon>
        <taxon>Actinomycetota</taxon>
        <taxon>Actinomycetes</taxon>
        <taxon>Kitasatosporales</taxon>
        <taxon>Streptomycetaceae</taxon>
        <taxon>Streptomyces</taxon>
    </lineage>
</organism>
<accession>A0ABN3LKT3</accession>
<dbReference type="Proteomes" id="UP001501777">
    <property type="component" value="Unassembled WGS sequence"/>
</dbReference>
<evidence type="ECO:0008006" key="4">
    <source>
        <dbReference type="Google" id="ProtNLM"/>
    </source>
</evidence>
<evidence type="ECO:0000313" key="2">
    <source>
        <dbReference type="EMBL" id="GAA2485962.1"/>
    </source>
</evidence>
<dbReference type="EMBL" id="BAAASG010000007">
    <property type="protein sequence ID" value="GAA2485962.1"/>
    <property type="molecule type" value="Genomic_DNA"/>
</dbReference>
<dbReference type="Gene3D" id="3.40.720.10">
    <property type="entry name" value="Alkaline Phosphatase, subunit A"/>
    <property type="match status" value="1"/>
</dbReference>
<dbReference type="SUPFAM" id="SSF53649">
    <property type="entry name" value="Alkaline phosphatase-like"/>
    <property type="match status" value="1"/>
</dbReference>
<dbReference type="RefSeq" id="WP_344400224.1">
    <property type="nucleotide sequence ID" value="NZ_BAAASG010000007.1"/>
</dbReference>
<evidence type="ECO:0000313" key="3">
    <source>
        <dbReference type="Proteomes" id="UP001501777"/>
    </source>
</evidence>
<feature type="compositionally biased region" description="Basic and acidic residues" evidence="1">
    <location>
        <begin position="364"/>
        <end position="375"/>
    </location>
</feature>
<feature type="region of interest" description="Disordered" evidence="1">
    <location>
        <begin position="417"/>
        <end position="440"/>
    </location>
</feature>
<proteinExistence type="predicted"/>
<comment type="caution">
    <text evidence="2">The sequence shown here is derived from an EMBL/GenBank/DDBJ whole genome shotgun (WGS) entry which is preliminary data.</text>
</comment>
<feature type="compositionally biased region" description="Polar residues" evidence="1">
    <location>
        <begin position="322"/>
        <end position="334"/>
    </location>
</feature>
<sequence length="440" mass="47016">MSHDVGGARPGRGKVLVVGMDGLRFDRLTRSPSAAPVLHGLMAAGAVGTSLLPYGEADGHAENGPSTSMAYTDSGPGWSSILTGVWPDRHGVRGNDFGGADYARYPDFLTRAATAGLRTAAAVSWPQLVRRGVLGPAIDRRRRFNGEFRGYRTADRRVARTALRWLTRHDPDVVFVYFGATDEAGHDTGPLSPAYDRALLAQDAHLGRLLQAIDARRSDPRRAHERWTVLVTTDHGHLDSGGHGGDTHAEREVFVILAEPGGLDGTRPTGDRPDDTRPFGAEPADRGPTDPGPLGTPPADNRPHSAQPTDRGPTGMQPDGTHPNSTRPNSTRPHSAQPADNRPHSTQPADRGPDGTHPNSARPDGTRPHSARPDSTRPNSAQPADNRPDNPRPPGAQLDAPRLIDIAPTVLDRLGIPVDPAWGLQGRVLPRPIAPTSDRS</sequence>
<feature type="region of interest" description="Disordered" evidence="1">
    <location>
        <begin position="259"/>
        <end position="404"/>
    </location>
</feature>
<feature type="compositionally biased region" description="Basic and acidic residues" evidence="1">
    <location>
        <begin position="269"/>
        <end position="288"/>
    </location>
</feature>
<gene>
    <name evidence="2" type="ORF">GCM10010276_25000</name>
</gene>
<dbReference type="InterPro" id="IPR002591">
    <property type="entry name" value="Phosphodiest/P_Trfase"/>
</dbReference>
<dbReference type="PANTHER" id="PTHR10151:SF120">
    <property type="entry name" value="BIS(5'-ADENOSYL)-TRIPHOSPHATASE"/>
    <property type="match status" value="1"/>
</dbReference>
<dbReference type="PANTHER" id="PTHR10151">
    <property type="entry name" value="ECTONUCLEOTIDE PYROPHOSPHATASE/PHOSPHODIESTERASE"/>
    <property type="match status" value="1"/>
</dbReference>
<reference evidence="2 3" key="1">
    <citation type="journal article" date="2019" name="Int. J. Syst. Evol. Microbiol.">
        <title>The Global Catalogue of Microorganisms (GCM) 10K type strain sequencing project: providing services to taxonomists for standard genome sequencing and annotation.</title>
        <authorList>
            <consortium name="The Broad Institute Genomics Platform"/>
            <consortium name="The Broad Institute Genome Sequencing Center for Infectious Disease"/>
            <person name="Wu L."/>
            <person name="Ma J."/>
        </authorList>
    </citation>
    <scope>NUCLEOTIDE SEQUENCE [LARGE SCALE GENOMIC DNA]</scope>
    <source>
        <strain evidence="2 3">JCM 4395</strain>
    </source>
</reference>
<evidence type="ECO:0000256" key="1">
    <source>
        <dbReference type="SAM" id="MobiDB-lite"/>
    </source>
</evidence>
<dbReference type="Pfam" id="PF01663">
    <property type="entry name" value="Phosphodiest"/>
    <property type="match status" value="1"/>
</dbReference>